<feature type="signal peptide" evidence="5">
    <location>
        <begin position="1"/>
        <end position="15"/>
    </location>
</feature>
<dbReference type="RefSeq" id="XP_024688983.1">
    <property type="nucleotide sequence ID" value="XM_024839671.1"/>
</dbReference>
<evidence type="ECO:0000256" key="1">
    <source>
        <dbReference type="ARBA" id="ARBA00005466"/>
    </source>
</evidence>
<evidence type="ECO:0000259" key="6">
    <source>
        <dbReference type="PROSITE" id="PS51387"/>
    </source>
</evidence>
<comment type="caution">
    <text evidence="7">The sequence shown here is derived from an EMBL/GenBank/DDBJ whole genome shotgun (WGS) entry which is preliminary data.</text>
</comment>
<dbReference type="VEuPathDB" id="FungiDB:P168DRAFT_313539"/>
<gene>
    <name evidence="7" type="ORF">P168DRAFT_313539</name>
</gene>
<dbReference type="InterPro" id="IPR036318">
    <property type="entry name" value="FAD-bd_PCMH-like_sf"/>
</dbReference>
<keyword evidence="2" id="KW-0285">Flavoprotein</keyword>
<dbReference type="PANTHER" id="PTHR42973">
    <property type="entry name" value="BINDING OXIDOREDUCTASE, PUTATIVE (AFU_ORTHOLOGUE AFUA_1G17690)-RELATED"/>
    <property type="match status" value="1"/>
</dbReference>
<dbReference type="Gene3D" id="3.30.465.10">
    <property type="match status" value="1"/>
</dbReference>
<evidence type="ECO:0000256" key="5">
    <source>
        <dbReference type="SAM" id="SignalP"/>
    </source>
</evidence>
<dbReference type="GO" id="GO:0071949">
    <property type="term" value="F:FAD binding"/>
    <property type="evidence" value="ECO:0007669"/>
    <property type="project" value="InterPro"/>
</dbReference>
<evidence type="ECO:0000256" key="2">
    <source>
        <dbReference type="ARBA" id="ARBA00022630"/>
    </source>
</evidence>
<reference evidence="7" key="1">
    <citation type="submission" date="2016-12" db="EMBL/GenBank/DDBJ databases">
        <title>The genomes of Aspergillus section Nigri reveals drivers in fungal speciation.</title>
        <authorList>
            <consortium name="DOE Joint Genome Institute"/>
            <person name="Vesth T.C."/>
            <person name="Nybo J."/>
            <person name="Theobald S."/>
            <person name="Brandl J."/>
            <person name="Frisvad J.C."/>
            <person name="Nielsen K.F."/>
            <person name="Lyhne E.K."/>
            <person name="Kogle M.E."/>
            <person name="Kuo A."/>
            <person name="Riley R."/>
            <person name="Clum A."/>
            <person name="Nolan M."/>
            <person name="Lipzen A."/>
            <person name="Salamov A."/>
            <person name="Henrissat B."/>
            <person name="Wiebenga A."/>
            <person name="De vries R.P."/>
            <person name="Grigoriev I.V."/>
            <person name="Mortensen U.H."/>
            <person name="Andersen M.R."/>
            <person name="Baker S.E."/>
        </authorList>
    </citation>
    <scope>NUCLEOTIDE SEQUENCE</scope>
    <source>
        <strain evidence="7">IBT 28561</strain>
    </source>
</reference>
<dbReference type="AlphaFoldDB" id="A0A2I1CS03"/>
<dbReference type="SUPFAM" id="SSF56176">
    <property type="entry name" value="FAD-binding/transporter-associated domain-like"/>
    <property type="match status" value="1"/>
</dbReference>
<evidence type="ECO:0000313" key="8">
    <source>
        <dbReference type="Proteomes" id="UP000234254"/>
    </source>
</evidence>
<dbReference type="InterPro" id="IPR050416">
    <property type="entry name" value="FAD-linked_Oxidoreductase"/>
</dbReference>
<dbReference type="InterPro" id="IPR016166">
    <property type="entry name" value="FAD-bd_PCMH"/>
</dbReference>
<evidence type="ECO:0000313" key="7">
    <source>
        <dbReference type="EMBL" id="PKY00389.1"/>
    </source>
</evidence>
<keyword evidence="5" id="KW-0732">Signal</keyword>
<accession>A0A2I1CS03</accession>
<dbReference type="OrthoDB" id="2151789at2759"/>
<keyword evidence="4" id="KW-0560">Oxidoreductase</keyword>
<name>A0A2I1CS03_ASPC2</name>
<evidence type="ECO:0000256" key="4">
    <source>
        <dbReference type="ARBA" id="ARBA00023002"/>
    </source>
</evidence>
<proteinExistence type="inferred from homology"/>
<dbReference type="GeneID" id="36547195"/>
<feature type="chain" id="PRO_5014161354" evidence="5">
    <location>
        <begin position="16"/>
        <end position="520"/>
    </location>
</feature>
<keyword evidence="8" id="KW-1185">Reference proteome</keyword>
<organism evidence="7 8">
    <name type="scientific">Aspergillus campestris (strain IBT 28561)</name>
    <dbReference type="NCBI Taxonomy" id="1392248"/>
    <lineage>
        <taxon>Eukaryota</taxon>
        <taxon>Fungi</taxon>
        <taxon>Dikarya</taxon>
        <taxon>Ascomycota</taxon>
        <taxon>Pezizomycotina</taxon>
        <taxon>Eurotiomycetes</taxon>
        <taxon>Eurotiomycetidae</taxon>
        <taxon>Eurotiales</taxon>
        <taxon>Aspergillaceae</taxon>
        <taxon>Aspergillus</taxon>
        <taxon>Aspergillus subgen. Circumdati</taxon>
    </lineage>
</organism>
<keyword evidence="3" id="KW-0274">FAD</keyword>
<feature type="domain" description="FAD-binding PCMH-type" evidence="6">
    <location>
        <begin position="64"/>
        <end position="237"/>
    </location>
</feature>
<comment type="similarity">
    <text evidence="1">Belongs to the oxygen-dependent FAD-linked oxidoreductase family.</text>
</comment>
<dbReference type="Pfam" id="PF01565">
    <property type="entry name" value="FAD_binding_4"/>
    <property type="match status" value="1"/>
</dbReference>
<sequence length="520" mass="56325">MKIPTILSFGALAAASSIDVCEKLHSHYPEYTVWDPLSPQGPESALNASMYRTARSEYWNGVNARNRPACIFFPSNAEQVSDAVKHLNEYPNVEFALKSGGHNFNAGISSTAGGVLISFNENLSSATLSSDGKSFEVGPGARWGDVYEAGAKDNKIAVGGRLSNIGVGGFVLGGGLSYLSAQYGLACDNVIDFEVVLGNGTVTHANSKTNPDLWWALKGGGNRFAIVTKFTLKAHPAGVDGKVWGGIRFYSRNDRQAVFEAVSEFVRDYPDPKSAVIPTFDFGLPGAIVSNPALFFFYDGPTPPAGAFGSLDKIKPLLNTTDTTTYPKLADQAGGGKIYGINAAARVNAFPNLDPKKTSELFEDHWKLYQDQIKNDSSRDIDIQIGTFTPQPVSVLIAKASQANGGNAMGLHPDHGDRIWVENDLIWVNPVCNNACPTYLKNMGDGANAKFDEKFKGEKPTNYKSGDVEFISQNPLFMNDAADYQDVYSSYGEENKARLQKIAKAYDPKGFMKKQGGWDL</sequence>
<dbReference type="PANTHER" id="PTHR42973:SF13">
    <property type="entry name" value="FAD-BINDING PCMH-TYPE DOMAIN-CONTAINING PROTEIN"/>
    <property type="match status" value="1"/>
</dbReference>
<dbReference type="InterPro" id="IPR006094">
    <property type="entry name" value="Oxid_FAD_bind_N"/>
</dbReference>
<dbReference type="PROSITE" id="PS51387">
    <property type="entry name" value="FAD_PCMH"/>
    <property type="match status" value="1"/>
</dbReference>
<evidence type="ECO:0000256" key="3">
    <source>
        <dbReference type="ARBA" id="ARBA00022827"/>
    </source>
</evidence>
<dbReference type="Proteomes" id="UP000234254">
    <property type="component" value="Unassembled WGS sequence"/>
</dbReference>
<dbReference type="InterPro" id="IPR016169">
    <property type="entry name" value="FAD-bd_PCMH_sub2"/>
</dbReference>
<dbReference type="GO" id="GO:0016491">
    <property type="term" value="F:oxidoreductase activity"/>
    <property type="evidence" value="ECO:0007669"/>
    <property type="project" value="UniProtKB-KW"/>
</dbReference>
<protein>
    <submittedName>
        <fullName evidence="7">FAD-binding domain-containing protein</fullName>
    </submittedName>
</protein>
<dbReference type="EMBL" id="MSFM01000015">
    <property type="protein sequence ID" value="PKY00389.1"/>
    <property type="molecule type" value="Genomic_DNA"/>
</dbReference>